<evidence type="ECO:0000313" key="2">
    <source>
        <dbReference type="EMBL" id="VDM72948.1"/>
    </source>
</evidence>
<gene>
    <name evidence="2" type="ORF">SVUK_LOCUS7946</name>
</gene>
<sequence length="292" mass="29980">MTSSVKTTTQSTSTSTSEFGRKSLTGSSEASTTSFEGSGTESSGEAMEGISPSSKEVFREPLKTTVSSVDVIKGKVGATSKAVLHSGEVTLPNVTSTGSPVTLTSEKVNLTETSTKGSTISIPISTRVSQLSSTSPTANATTSSAAIVTSETTRKTSTSESPTPPSTQSQSTKTLPGQTKSDSQKLGRVTSKPRPVEGLRSTDEPSFTITEDTASPDFTKVSTNLPDGSLASATPSIADISKETTAGMDFEEFSQSSEPSETSTPVASSEEPSTTYGTTLETESTVSSSSSV</sequence>
<feature type="non-terminal residue" evidence="2">
    <location>
        <position position="292"/>
    </location>
</feature>
<dbReference type="AlphaFoldDB" id="A0A3P7L123"/>
<accession>A0A3P7L123</accession>
<keyword evidence="3" id="KW-1185">Reference proteome</keyword>
<feature type="region of interest" description="Disordered" evidence="1">
    <location>
        <begin position="1"/>
        <end position="61"/>
    </location>
</feature>
<feature type="compositionally biased region" description="Polar residues" evidence="1">
    <location>
        <begin position="204"/>
        <end position="213"/>
    </location>
</feature>
<organism evidence="2 3">
    <name type="scientific">Strongylus vulgaris</name>
    <name type="common">Blood worm</name>
    <dbReference type="NCBI Taxonomy" id="40348"/>
    <lineage>
        <taxon>Eukaryota</taxon>
        <taxon>Metazoa</taxon>
        <taxon>Ecdysozoa</taxon>
        <taxon>Nematoda</taxon>
        <taxon>Chromadorea</taxon>
        <taxon>Rhabditida</taxon>
        <taxon>Rhabditina</taxon>
        <taxon>Rhabditomorpha</taxon>
        <taxon>Strongyloidea</taxon>
        <taxon>Strongylidae</taxon>
        <taxon>Strongylus</taxon>
    </lineage>
</organism>
<proteinExistence type="predicted"/>
<reference evidence="2 3" key="1">
    <citation type="submission" date="2018-11" db="EMBL/GenBank/DDBJ databases">
        <authorList>
            <consortium name="Pathogen Informatics"/>
        </authorList>
    </citation>
    <scope>NUCLEOTIDE SEQUENCE [LARGE SCALE GENOMIC DNA]</scope>
</reference>
<name>A0A3P7L123_STRVU</name>
<feature type="compositionally biased region" description="Low complexity" evidence="1">
    <location>
        <begin position="1"/>
        <end position="17"/>
    </location>
</feature>
<protein>
    <submittedName>
        <fullName evidence="2">Uncharacterized protein</fullName>
    </submittedName>
</protein>
<dbReference type="Proteomes" id="UP000270094">
    <property type="component" value="Unassembled WGS sequence"/>
</dbReference>
<dbReference type="EMBL" id="UYYB01028050">
    <property type="protein sequence ID" value="VDM72948.1"/>
    <property type="molecule type" value="Genomic_DNA"/>
</dbReference>
<feature type="region of interest" description="Disordered" evidence="1">
    <location>
        <begin position="124"/>
        <end position="292"/>
    </location>
</feature>
<feature type="compositionally biased region" description="Low complexity" evidence="1">
    <location>
        <begin position="25"/>
        <end position="45"/>
    </location>
</feature>
<feature type="compositionally biased region" description="Basic and acidic residues" evidence="1">
    <location>
        <begin position="194"/>
        <end position="203"/>
    </location>
</feature>
<feature type="compositionally biased region" description="Low complexity" evidence="1">
    <location>
        <begin position="132"/>
        <end position="174"/>
    </location>
</feature>
<evidence type="ECO:0000256" key="1">
    <source>
        <dbReference type="SAM" id="MobiDB-lite"/>
    </source>
</evidence>
<feature type="compositionally biased region" description="Low complexity" evidence="1">
    <location>
        <begin position="253"/>
        <end position="292"/>
    </location>
</feature>
<evidence type="ECO:0000313" key="3">
    <source>
        <dbReference type="Proteomes" id="UP000270094"/>
    </source>
</evidence>
<feature type="compositionally biased region" description="Polar residues" evidence="1">
    <location>
        <begin position="220"/>
        <end position="235"/>
    </location>
</feature>